<sequence>MAQARAQRPQSSATQEHLDILDIQGDLVLLKSGGAALVLEATSVNFDLLSEREQDAMIAAYANMLNSLSFTVQIIVRSRKLDISSYLRWVDEQAQTTAAQANPYLKDKIASYKEFIVSLVQKGEVLDKRFYFVIPYFGRITMPTRPGVVDVLMGRKKRAPRINKAYVLSQAQTDLEPKRDHISKQLERLGIKARQLATPELTELFYEIYNPEQARVQHIAGGAGNYTSPIIQPSVGGGQ</sequence>
<proteinExistence type="predicted"/>
<evidence type="ECO:0000313" key="2">
    <source>
        <dbReference type="Proteomes" id="UP000034119"/>
    </source>
</evidence>
<protein>
    <submittedName>
        <fullName evidence="1">Uncharacterized protein</fullName>
    </submittedName>
</protein>
<name>A0A0G1VIV5_9BACT</name>
<comment type="caution">
    <text evidence="1">The sequence shown here is derived from an EMBL/GenBank/DDBJ whole genome shotgun (WGS) entry which is preliminary data.</text>
</comment>
<dbReference type="EMBL" id="LCPW01000003">
    <property type="protein sequence ID" value="KKW06135.1"/>
    <property type="molecule type" value="Genomic_DNA"/>
</dbReference>
<evidence type="ECO:0000313" key="1">
    <source>
        <dbReference type="EMBL" id="KKW06135.1"/>
    </source>
</evidence>
<gene>
    <name evidence="1" type="ORF">UY40_C0003G0024</name>
</gene>
<dbReference type="AlphaFoldDB" id="A0A0G1VIV5"/>
<reference evidence="1 2" key="1">
    <citation type="journal article" date="2015" name="Nature">
        <title>rRNA introns, odd ribosomes, and small enigmatic genomes across a large radiation of phyla.</title>
        <authorList>
            <person name="Brown C.T."/>
            <person name="Hug L.A."/>
            <person name="Thomas B.C."/>
            <person name="Sharon I."/>
            <person name="Castelle C.J."/>
            <person name="Singh A."/>
            <person name="Wilkins M.J."/>
            <person name="Williams K.H."/>
            <person name="Banfield J.F."/>
        </authorList>
    </citation>
    <scope>NUCLEOTIDE SEQUENCE [LARGE SCALE GENOMIC DNA]</scope>
</reference>
<dbReference type="STRING" id="1618342.UY40_C0003G0024"/>
<accession>A0A0G1VIV5</accession>
<dbReference type="Proteomes" id="UP000034119">
    <property type="component" value="Unassembled WGS sequence"/>
</dbReference>
<organism evidence="1 2">
    <name type="scientific">candidate division CPR1 bacterium GW2011_GWC1_49_13</name>
    <dbReference type="NCBI Taxonomy" id="1618342"/>
    <lineage>
        <taxon>Bacteria</taxon>
        <taxon>candidate division CPR1</taxon>
    </lineage>
</organism>